<gene>
    <name evidence="5" type="primary">ABSGL_15076.1 scaffold 15162</name>
</gene>
<feature type="region of interest" description="Disordered" evidence="3">
    <location>
        <begin position="44"/>
        <end position="77"/>
    </location>
</feature>
<keyword evidence="4" id="KW-1133">Transmembrane helix</keyword>
<organism evidence="5">
    <name type="scientific">Absidia glauca</name>
    <name type="common">Pin mould</name>
    <dbReference type="NCBI Taxonomy" id="4829"/>
    <lineage>
        <taxon>Eukaryota</taxon>
        <taxon>Fungi</taxon>
        <taxon>Fungi incertae sedis</taxon>
        <taxon>Mucoromycota</taxon>
        <taxon>Mucoromycotina</taxon>
        <taxon>Mucoromycetes</taxon>
        <taxon>Mucorales</taxon>
        <taxon>Cunninghamellaceae</taxon>
        <taxon>Absidia</taxon>
    </lineage>
</organism>
<dbReference type="OrthoDB" id="199599at2759"/>
<evidence type="ECO:0000256" key="4">
    <source>
        <dbReference type="SAM" id="Phobius"/>
    </source>
</evidence>
<feature type="compositionally biased region" description="Low complexity" evidence="3">
    <location>
        <begin position="53"/>
        <end position="65"/>
    </location>
</feature>
<dbReference type="STRING" id="4829.A0A168T3G2"/>
<dbReference type="InParanoid" id="A0A168T3G2"/>
<feature type="region of interest" description="Disordered" evidence="3">
    <location>
        <begin position="468"/>
        <end position="502"/>
    </location>
</feature>
<keyword evidence="4" id="KW-0472">Membrane</keyword>
<dbReference type="AlphaFoldDB" id="A0A168T3G2"/>
<keyword evidence="2" id="KW-0677">Repeat</keyword>
<keyword evidence="1" id="KW-0880">Kelch repeat</keyword>
<evidence type="ECO:0000313" key="5">
    <source>
        <dbReference type="EMBL" id="SAM09400.1"/>
    </source>
</evidence>
<dbReference type="PANTHER" id="PTHR46093">
    <property type="entry name" value="ACYL-COA-BINDING DOMAIN-CONTAINING PROTEIN 5"/>
    <property type="match status" value="1"/>
</dbReference>
<dbReference type="Proteomes" id="UP000078561">
    <property type="component" value="Unassembled WGS sequence"/>
</dbReference>
<evidence type="ECO:0000256" key="3">
    <source>
        <dbReference type="SAM" id="MobiDB-lite"/>
    </source>
</evidence>
<keyword evidence="6" id="KW-1185">Reference proteome</keyword>
<sequence>MYPSQQVAYSLTISTKHQPLQHHAAAKTSKDTIASIGNQEVLVHSMHSRQQRRQPSTTASSSPSTMHHHPPSIRFRSTSLPTLGHTALWIDNALVSFFGKPNQPPLTIIDVHHEQHPLLPSSPTFSLAPSNRYAHTTTTIITPHSMDSQIFLIGGSTIEDDTPQSDIWRLDWKSKVWLHVHSFEQGIMGHVSLAVPQPQSMTILTCFGGDHRLQHGLVQHCTLFDTHTLIWKRLDYAPSSQVPLPRLHASMVSMNETHAALYGGSSANSSLLDDLWWIHLDGLADNILTFTPLGHSIPRAGHVALMVTQSHMFVDGGCDSYVAFDDCNSATIDLTAAGASLPWRHRKRQLLKRSPTEDVTRGTSTISTAATATGDGSFASGIGGGAIGGIIVAVILALGAGILLLILYFRQRRQRNYDLHSRAIRFSLSTPSHPSESFASGIQEPDRAKTRLSQLSLDSDFGLVRAADDRSSHRTSPSIISSTKLDKSNPYTKPHRQPMMLDSPSRQLYTNWVCETPIPPAAYTAATTNTTRQVITQSASHNNVTHSMDPRHTSTYINQSAVDHNEDGEDDNGGKKRSSTAFQRLRLSIFKPLDIGPLLFEHPHSQPTSNDDDLPTTHTKQRSSMFGLSKLLLNIGDGVTQQPTDHRPDPVTRASLGSRSVASLQWVEFNNDAESIRSRHLTVMNHQHRHSTVSTIRGEESPLRLNSHHLRTWDDARLSWLGAASSRRIRDPSKTNSFPNLAS</sequence>
<reference evidence="5" key="1">
    <citation type="submission" date="2016-04" db="EMBL/GenBank/DDBJ databases">
        <authorList>
            <person name="Evans L.H."/>
            <person name="Alamgir A."/>
            <person name="Owens N."/>
            <person name="Weber N.D."/>
            <person name="Virtaneva K."/>
            <person name="Barbian K."/>
            <person name="Babar A."/>
            <person name="Rosenke K."/>
        </authorList>
    </citation>
    <scope>NUCLEOTIDE SEQUENCE [LARGE SCALE GENOMIC DNA]</scope>
    <source>
        <strain evidence="5">CBS 101.48</strain>
    </source>
</reference>
<keyword evidence="4" id="KW-0812">Transmembrane</keyword>
<evidence type="ECO:0000313" key="6">
    <source>
        <dbReference type="Proteomes" id="UP000078561"/>
    </source>
</evidence>
<dbReference type="EMBL" id="LT555008">
    <property type="protein sequence ID" value="SAM09400.1"/>
    <property type="molecule type" value="Genomic_DNA"/>
</dbReference>
<proteinExistence type="predicted"/>
<feature type="transmembrane region" description="Helical" evidence="4">
    <location>
        <begin position="386"/>
        <end position="409"/>
    </location>
</feature>
<dbReference type="SUPFAM" id="SSF117281">
    <property type="entry name" value="Kelch motif"/>
    <property type="match status" value="1"/>
</dbReference>
<protein>
    <submittedName>
        <fullName evidence="5">Uncharacterized protein</fullName>
    </submittedName>
</protein>
<dbReference type="PANTHER" id="PTHR46093:SF18">
    <property type="entry name" value="FIBRONECTIN TYPE-III DOMAIN-CONTAINING PROTEIN"/>
    <property type="match status" value="1"/>
</dbReference>
<feature type="region of interest" description="Disordered" evidence="3">
    <location>
        <begin position="600"/>
        <end position="621"/>
    </location>
</feature>
<name>A0A168T3G2_ABSGL</name>
<evidence type="ECO:0000256" key="1">
    <source>
        <dbReference type="ARBA" id="ARBA00022441"/>
    </source>
</evidence>
<dbReference type="Gene3D" id="2.120.10.80">
    <property type="entry name" value="Kelch-type beta propeller"/>
    <property type="match status" value="1"/>
</dbReference>
<evidence type="ECO:0000256" key="2">
    <source>
        <dbReference type="ARBA" id="ARBA00022737"/>
    </source>
</evidence>
<dbReference type="InterPro" id="IPR015915">
    <property type="entry name" value="Kelch-typ_b-propeller"/>
</dbReference>
<feature type="compositionally biased region" description="Low complexity" evidence="3">
    <location>
        <begin position="474"/>
        <end position="483"/>
    </location>
</feature>
<accession>A0A168T3G2</accession>